<sequence length="164" mass="17670">MNHIVRSGETLSQIARDYRLPLSALLQANSGINPNFINPGQIIIIPGLPSPQSIPFQLDVSVGGRTLKLFRNGVLQKQYPIAVGRMLTSTPVGNFVIINKAPNPGGPFGTLWMSLSKEHYGIHGTNDPSSIGKAVSKGCIRMYNKDVEELASIVPIGTAVFIHP</sequence>
<dbReference type="InterPro" id="IPR050979">
    <property type="entry name" value="LD-transpeptidase"/>
</dbReference>
<dbReference type="GO" id="GO:0071972">
    <property type="term" value="F:peptidoglycan L,D-transpeptidase activity"/>
    <property type="evidence" value="ECO:0007669"/>
    <property type="project" value="TreeGrafter"/>
</dbReference>
<dbReference type="InterPro" id="IPR036779">
    <property type="entry name" value="LysM_dom_sf"/>
</dbReference>
<dbReference type="PANTHER" id="PTHR30582:SF24">
    <property type="entry name" value="L,D-TRANSPEPTIDASE ERFK_SRFK-RELATED"/>
    <property type="match status" value="1"/>
</dbReference>
<dbReference type="RefSeq" id="WP_185766443.1">
    <property type="nucleotide sequence ID" value="NZ_RIBP01000004.1"/>
</dbReference>
<evidence type="ECO:0000256" key="5">
    <source>
        <dbReference type="ARBA" id="ARBA00022801"/>
    </source>
</evidence>
<name>A0A553SMG8_NIACI</name>
<evidence type="ECO:0000256" key="6">
    <source>
        <dbReference type="ARBA" id="ARBA00022960"/>
    </source>
</evidence>
<dbReference type="Gene3D" id="3.10.350.10">
    <property type="entry name" value="LysM domain"/>
    <property type="match status" value="1"/>
</dbReference>
<accession>A0A553SMG8</accession>
<evidence type="ECO:0000256" key="4">
    <source>
        <dbReference type="ARBA" id="ARBA00022679"/>
    </source>
</evidence>
<dbReference type="Pfam" id="PF03734">
    <property type="entry name" value="YkuD"/>
    <property type="match status" value="1"/>
</dbReference>
<keyword evidence="8 9" id="KW-0961">Cell wall biogenesis/degradation</keyword>
<evidence type="ECO:0000256" key="8">
    <source>
        <dbReference type="ARBA" id="ARBA00023316"/>
    </source>
</evidence>
<feature type="active site" description="Proton donor/acceptor" evidence="9">
    <location>
        <position position="123"/>
    </location>
</feature>
<dbReference type="SMART" id="SM00257">
    <property type="entry name" value="LysM"/>
    <property type="match status" value="1"/>
</dbReference>
<dbReference type="AlphaFoldDB" id="A0A553SMG8"/>
<comment type="similarity">
    <text evidence="2">Belongs to the YkuD family.</text>
</comment>
<keyword evidence="5" id="KW-0378">Hydrolase</keyword>
<dbReference type="GO" id="GO:0071555">
    <property type="term" value="P:cell wall organization"/>
    <property type="evidence" value="ECO:0007669"/>
    <property type="project" value="UniProtKB-UniRule"/>
</dbReference>
<dbReference type="GO" id="GO:0005576">
    <property type="term" value="C:extracellular region"/>
    <property type="evidence" value="ECO:0007669"/>
    <property type="project" value="TreeGrafter"/>
</dbReference>
<dbReference type="InterPro" id="IPR005490">
    <property type="entry name" value="LD_TPept_cat_dom"/>
</dbReference>
<evidence type="ECO:0000259" key="10">
    <source>
        <dbReference type="PROSITE" id="PS51782"/>
    </source>
</evidence>
<keyword evidence="6 9" id="KW-0133">Cell shape</keyword>
<evidence type="ECO:0000313" key="12">
    <source>
        <dbReference type="EMBL" id="TRZ38172.1"/>
    </source>
</evidence>
<dbReference type="SUPFAM" id="SSF141523">
    <property type="entry name" value="L,D-transpeptidase catalytic domain-like"/>
    <property type="match status" value="1"/>
</dbReference>
<keyword evidence="3" id="KW-0328">Glycosyltransferase</keyword>
<dbReference type="GO" id="GO:0018104">
    <property type="term" value="P:peptidoglycan-protein cross-linking"/>
    <property type="evidence" value="ECO:0007669"/>
    <property type="project" value="TreeGrafter"/>
</dbReference>
<reference evidence="13" key="1">
    <citation type="submission" date="2018-10" db="EMBL/GenBank/DDBJ databases">
        <title>FDA dAtabase for Regulatory Grade micrObial Sequences (FDA-ARGOS): Supporting development and validation of Infectious Disease Dx tests.</title>
        <authorList>
            <person name="Minogue T."/>
            <person name="Wolcott M."/>
            <person name="Wasieloski L."/>
            <person name="Aguilar W."/>
            <person name="Moore D."/>
            <person name="Tallon L."/>
            <person name="Sadzewicz L."/>
            <person name="Sengamalay N."/>
            <person name="Ott S."/>
            <person name="Godinez A."/>
            <person name="Nagaraj S."/>
            <person name="Vavikolanu K."/>
            <person name="Vyas G."/>
            <person name="Nadendla S."/>
            <person name="George J."/>
            <person name="Sichtig H."/>
        </authorList>
    </citation>
    <scope>NUCLEOTIDE SEQUENCE [LARGE SCALE GENOMIC DNA]</scope>
    <source>
        <strain evidence="13">FDAARGOS_343</strain>
    </source>
</reference>
<feature type="domain" description="LysM" evidence="10">
    <location>
        <begin position="1"/>
        <end position="45"/>
    </location>
</feature>
<dbReference type="Gene3D" id="2.40.440.10">
    <property type="entry name" value="L,D-transpeptidase catalytic domain-like"/>
    <property type="match status" value="1"/>
</dbReference>
<evidence type="ECO:0000259" key="11">
    <source>
        <dbReference type="PROSITE" id="PS52029"/>
    </source>
</evidence>
<feature type="domain" description="L,D-TPase catalytic" evidence="11">
    <location>
        <begin position="56"/>
        <end position="163"/>
    </location>
</feature>
<dbReference type="GO" id="GO:0016757">
    <property type="term" value="F:glycosyltransferase activity"/>
    <property type="evidence" value="ECO:0007669"/>
    <property type="project" value="UniProtKB-KW"/>
</dbReference>
<dbReference type="Pfam" id="PF01476">
    <property type="entry name" value="LysM"/>
    <property type="match status" value="1"/>
</dbReference>
<dbReference type="UniPathway" id="UPA00219"/>
<organism evidence="12 13">
    <name type="scientific">Niallia circulans</name>
    <name type="common">Bacillus circulans</name>
    <dbReference type="NCBI Taxonomy" id="1397"/>
    <lineage>
        <taxon>Bacteria</taxon>
        <taxon>Bacillati</taxon>
        <taxon>Bacillota</taxon>
        <taxon>Bacilli</taxon>
        <taxon>Bacillales</taxon>
        <taxon>Bacillaceae</taxon>
        <taxon>Niallia</taxon>
    </lineage>
</organism>
<comment type="caution">
    <text evidence="12">The sequence shown here is derived from an EMBL/GenBank/DDBJ whole genome shotgun (WGS) entry which is preliminary data.</text>
</comment>
<dbReference type="InterPro" id="IPR038063">
    <property type="entry name" value="Transpep_catalytic_dom"/>
</dbReference>
<dbReference type="PROSITE" id="PS51782">
    <property type="entry name" value="LYSM"/>
    <property type="match status" value="1"/>
</dbReference>
<evidence type="ECO:0000256" key="3">
    <source>
        <dbReference type="ARBA" id="ARBA00022676"/>
    </source>
</evidence>
<evidence type="ECO:0000256" key="1">
    <source>
        <dbReference type="ARBA" id="ARBA00004752"/>
    </source>
</evidence>
<dbReference type="GO" id="GO:0008360">
    <property type="term" value="P:regulation of cell shape"/>
    <property type="evidence" value="ECO:0007669"/>
    <property type="project" value="UniProtKB-UniRule"/>
</dbReference>
<dbReference type="PROSITE" id="PS52029">
    <property type="entry name" value="LD_TPASE"/>
    <property type="match status" value="1"/>
</dbReference>
<dbReference type="CDD" id="cd16913">
    <property type="entry name" value="YkuD_like"/>
    <property type="match status" value="1"/>
</dbReference>
<keyword evidence="7 9" id="KW-0573">Peptidoglycan synthesis</keyword>
<dbReference type="SUPFAM" id="SSF54106">
    <property type="entry name" value="LysM domain"/>
    <property type="match status" value="1"/>
</dbReference>
<feature type="active site" description="Nucleophile" evidence="9">
    <location>
        <position position="139"/>
    </location>
</feature>
<evidence type="ECO:0000256" key="7">
    <source>
        <dbReference type="ARBA" id="ARBA00022984"/>
    </source>
</evidence>
<evidence type="ECO:0000313" key="13">
    <source>
        <dbReference type="Proteomes" id="UP000319837"/>
    </source>
</evidence>
<comment type="pathway">
    <text evidence="1 9">Cell wall biogenesis; peptidoglycan biosynthesis.</text>
</comment>
<gene>
    <name evidence="12" type="ORF">CEQ21_22455</name>
</gene>
<dbReference type="PANTHER" id="PTHR30582">
    <property type="entry name" value="L,D-TRANSPEPTIDASE"/>
    <property type="match status" value="1"/>
</dbReference>
<dbReference type="CDD" id="cd00118">
    <property type="entry name" value="LysM"/>
    <property type="match status" value="1"/>
</dbReference>
<evidence type="ECO:0000256" key="2">
    <source>
        <dbReference type="ARBA" id="ARBA00005992"/>
    </source>
</evidence>
<keyword evidence="4" id="KW-0808">Transferase</keyword>
<dbReference type="Proteomes" id="UP000319837">
    <property type="component" value="Unassembled WGS sequence"/>
</dbReference>
<evidence type="ECO:0000256" key="9">
    <source>
        <dbReference type="PROSITE-ProRule" id="PRU01373"/>
    </source>
</evidence>
<proteinExistence type="inferred from homology"/>
<protein>
    <submittedName>
        <fullName evidence="12">LysM peptidoglycan-binding domain-containing protein</fullName>
    </submittedName>
</protein>
<dbReference type="InterPro" id="IPR018392">
    <property type="entry name" value="LysM"/>
</dbReference>
<dbReference type="EMBL" id="RIBP01000004">
    <property type="protein sequence ID" value="TRZ38172.1"/>
    <property type="molecule type" value="Genomic_DNA"/>
</dbReference>